<gene>
    <name evidence="1" type="ORF">HOV93_51950</name>
</gene>
<evidence type="ECO:0000313" key="2">
    <source>
        <dbReference type="Proteomes" id="UP000551616"/>
    </source>
</evidence>
<organism evidence="1 2">
    <name type="scientific">Bremerella alba</name>
    <dbReference type="NCBI Taxonomy" id="980252"/>
    <lineage>
        <taxon>Bacteria</taxon>
        <taxon>Pseudomonadati</taxon>
        <taxon>Planctomycetota</taxon>
        <taxon>Planctomycetia</taxon>
        <taxon>Pirellulales</taxon>
        <taxon>Pirellulaceae</taxon>
        <taxon>Bremerella</taxon>
    </lineage>
</organism>
<comment type="caution">
    <text evidence="1">The sequence shown here is derived from an EMBL/GenBank/DDBJ whole genome shotgun (WGS) entry which is preliminary data.</text>
</comment>
<proteinExistence type="predicted"/>
<accession>A0A7V8VAJ7</accession>
<reference evidence="1 2" key="1">
    <citation type="submission" date="2020-05" db="EMBL/GenBank/DDBJ databases">
        <title>Bremerella alba sp. nov., a novel planctomycete isolated from the surface of the macroalga Fucus spiralis.</title>
        <authorList>
            <person name="Godinho O."/>
            <person name="Botelho R."/>
            <person name="Albuquerque L."/>
            <person name="Wiegand S."/>
            <person name="Da Costa M.S."/>
            <person name="Lobo-Da-Cunha A."/>
            <person name="Jogler C."/>
            <person name="Lage O.M."/>
        </authorList>
    </citation>
    <scope>NUCLEOTIDE SEQUENCE [LARGE SCALE GENOMIC DNA]</scope>
    <source>
        <strain evidence="1 2">FF15</strain>
    </source>
</reference>
<keyword evidence="2" id="KW-1185">Reference proteome</keyword>
<name>A0A7V8VAJ7_9BACT</name>
<dbReference type="EMBL" id="JABRWO010000024">
    <property type="protein sequence ID" value="MBA2117987.1"/>
    <property type="molecule type" value="Genomic_DNA"/>
</dbReference>
<sequence>MLEFQTMLIFFGASIAIVLGVHVSRPVKATNPFGS</sequence>
<protein>
    <submittedName>
        <fullName evidence="1">Uncharacterized protein</fullName>
    </submittedName>
</protein>
<evidence type="ECO:0000313" key="1">
    <source>
        <dbReference type="EMBL" id="MBA2117987.1"/>
    </source>
</evidence>
<dbReference type="Proteomes" id="UP000551616">
    <property type="component" value="Unassembled WGS sequence"/>
</dbReference>
<dbReference type="AlphaFoldDB" id="A0A7V8VAJ7"/>